<keyword evidence="2" id="KW-1188">Viral release from host cell</keyword>
<feature type="region of interest" description="Disordered" evidence="17">
    <location>
        <begin position="425"/>
        <end position="461"/>
    </location>
</feature>
<dbReference type="Gene3D" id="4.10.60.10">
    <property type="entry name" value="Zinc finger, CCHC-type"/>
    <property type="match status" value="1"/>
</dbReference>
<keyword evidence="15" id="KW-0233">DNA recombination</keyword>
<evidence type="ECO:0000256" key="10">
    <source>
        <dbReference type="ARBA" id="ARBA00022842"/>
    </source>
</evidence>
<dbReference type="InterPro" id="IPR001878">
    <property type="entry name" value="Znf_CCHC"/>
</dbReference>
<evidence type="ECO:0000256" key="7">
    <source>
        <dbReference type="ARBA" id="ARBA00022759"/>
    </source>
</evidence>
<keyword evidence="7" id="KW-0255">Endonuclease</keyword>
<feature type="domain" description="CCHC-type" evidence="18">
    <location>
        <begin position="99"/>
        <end position="113"/>
    </location>
</feature>
<evidence type="ECO:0000256" key="1">
    <source>
        <dbReference type="ARBA" id="ARBA00002180"/>
    </source>
</evidence>
<evidence type="ECO:0000256" key="4">
    <source>
        <dbReference type="ARBA" id="ARBA00022722"/>
    </source>
</evidence>
<feature type="domain" description="Integrase catalytic" evidence="19">
    <location>
        <begin position="288"/>
        <end position="377"/>
    </location>
</feature>
<evidence type="ECO:0000256" key="14">
    <source>
        <dbReference type="ARBA" id="ARBA00023113"/>
    </source>
</evidence>
<dbReference type="InterPro" id="IPR001584">
    <property type="entry name" value="Integrase_cat-core"/>
</dbReference>
<dbReference type="Pfam" id="PF14223">
    <property type="entry name" value="Retrotran_gag_2"/>
    <property type="match status" value="1"/>
</dbReference>
<keyword evidence="13" id="KW-0548">Nucleotidyltransferase</keyword>
<dbReference type="InterPro" id="IPR036397">
    <property type="entry name" value="RNaseH_sf"/>
</dbReference>
<dbReference type="GO" id="GO:0003676">
    <property type="term" value="F:nucleic acid binding"/>
    <property type="evidence" value="ECO:0007669"/>
    <property type="project" value="InterPro"/>
</dbReference>
<dbReference type="GO" id="GO:0004519">
    <property type="term" value="F:endonuclease activity"/>
    <property type="evidence" value="ECO:0007669"/>
    <property type="project" value="UniProtKB-KW"/>
</dbReference>
<evidence type="ECO:0000256" key="16">
    <source>
        <dbReference type="PROSITE-ProRule" id="PRU00047"/>
    </source>
</evidence>
<evidence type="ECO:0000256" key="17">
    <source>
        <dbReference type="SAM" id="MobiDB-lite"/>
    </source>
</evidence>
<dbReference type="SUPFAM" id="SSF57756">
    <property type="entry name" value="Retrovirus zinc finger-like domains"/>
    <property type="match status" value="1"/>
</dbReference>
<dbReference type="AlphaFoldDB" id="A0AAV5M8W5"/>
<dbReference type="InterPro" id="IPR036875">
    <property type="entry name" value="Znf_CCHC_sf"/>
</dbReference>
<dbReference type="Pfam" id="PF25597">
    <property type="entry name" value="SH3_retrovirus"/>
    <property type="match status" value="1"/>
</dbReference>
<evidence type="ECO:0000256" key="8">
    <source>
        <dbReference type="ARBA" id="ARBA00022801"/>
    </source>
</evidence>
<keyword evidence="21" id="KW-1185">Reference proteome</keyword>
<reference evidence="20 21" key="1">
    <citation type="journal article" date="2021" name="Commun. Biol.">
        <title>The genome of Shorea leprosula (Dipterocarpaceae) highlights the ecological relevance of drought in aseasonal tropical rainforests.</title>
        <authorList>
            <person name="Ng K.K.S."/>
            <person name="Kobayashi M.J."/>
            <person name="Fawcett J.A."/>
            <person name="Hatakeyama M."/>
            <person name="Paape T."/>
            <person name="Ng C.H."/>
            <person name="Ang C.C."/>
            <person name="Tnah L.H."/>
            <person name="Lee C.T."/>
            <person name="Nishiyama T."/>
            <person name="Sese J."/>
            <person name="O'Brien M.J."/>
            <person name="Copetti D."/>
            <person name="Mohd Noor M.I."/>
            <person name="Ong R.C."/>
            <person name="Putra M."/>
            <person name="Sireger I.Z."/>
            <person name="Indrioko S."/>
            <person name="Kosugi Y."/>
            <person name="Izuno A."/>
            <person name="Isagi Y."/>
            <person name="Lee S.L."/>
            <person name="Shimizu K.K."/>
        </authorList>
    </citation>
    <scope>NUCLEOTIDE SEQUENCE [LARGE SCALE GENOMIC DNA]</scope>
    <source>
        <strain evidence="20">214</strain>
    </source>
</reference>
<dbReference type="GO" id="GO:0008233">
    <property type="term" value="F:peptidase activity"/>
    <property type="evidence" value="ECO:0007669"/>
    <property type="project" value="UniProtKB-KW"/>
</dbReference>
<dbReference type="GO" id="GO:0005524">
    <property type="term" value="F:ATP binding"/>
    <property type="evidence" value="ECO:0007669"/>
    <property type="project" value="UniProtKB-KW"/>
</dbReference>
<dbReference type="Proteomes" id="UP001054252">
    <property type="component" value="Unassembled WGS sequence"/>
</dbReference>
<keyword evidence="5" id="KW-0479">Metal-binding</keyword>
<protein>
    <recommendedName>
        <fullName evidence="22">CCHC-type domain-containing protein</fullName>
    </recommendedName>
</protein>
<evidence type="ECO:0000256" key="2">
    <source>
        <dbReference type="ARBA" id="ARBA00022612"/>
    </source>
</evidence>
<evidence type="ECO:0000256" key="13">
    <source>
        <dbReference type="ARBA" id="ARBA00022932"/>
    </source>
</evidence>
<dbReference type="InterPro" id="IPR057670">
    <property type="entry name" value="SH3_retrovirus"/>
</dbReference>
<keyword evidence="4" id="KW-0540">Nuclease</keyword>
<keyword evidence="16" id="KW-0863">Zinc-finger</keyword>
<comment type="function">
    <text evidence="1">The aspartyl protease (PR) mediates the proteolytic cleavages of the Gag and Gag-Pol polyproteins after assembly of the VLP.</text>
</comment>
<accession>A0AAV5M8W5</accession>
<dbReference type="PANTHER" id="PTHR42648:SF11">
    <property type="entry name" value="TRANSPOSON TY4-P GAG-POL POLYPROTEIN"/>
    <property type="match status" value="1"/>
</dbReference>
<organism evidence="20 21">
    <name type="scientific">Rubroshorea leprosula</name>
    <dbReference type="NCBI Taxonomy" id="152421"/>
    <lineage>
        <taxon>Eukaryota</taxon>
        <taxon>Viridiplantae</taxon>
        <taxon>Streptophyta</taxon>
        <taxon>Embryophyta</taxon>
        <taxon>Tracheophyta</taxon>
        <taxon>Spermatophyta</taxon>
        <taxon>Magnoliopsida</taxon>
        <taxon>eudicotyledons</taxon>
        <taxon>Gunneridae</taxon>
        <taxon>Pentapetalae</taxon>
        <taxon>rosids</taxon>
        <taxon>malvids</taxon>
        <taxon>Malvales</taxon>
        <taxon>Dipterocarpaceae</taxon>
        <taxon>Rubroshorea</taxon>
    </lineage>
</organism>
<dbReference type="GO" id="GO:0003964">
    <property type="term" value="F:RNA-directed DNA polymerase activity"/>
    <property type="evidence" value="ECO:0007669"/>
    <property type="project" value="UniProtKB-KW"/>
</dbReference>
<keyword evidence="13" id="KW-0808">Transferase</keyword>
<evidence type="ECO:0000256" key="11">
    <source>
        <dbReference type="ARBA" id="ARBA00022908"/>
    </source>
</evidence>
<evidence type="ECO:0000256" key="5">
    <source>
        <dbReference type="ARBA" id="ARBA00022723"/>
    </source>
</evidence>
<dbReference type="Pfam" id="PF22936">
    <property type="entry name" value="Pol_BBD"/>
    <property type="match status" value="1"/>
</dbReference>
<evidence type="ECO:0000259" key="18">
    <source>
        <dbReference type="PROSITE" id="PS50158"/>
    </source>
</evidence>
<keyword evidence="8" id="KW-0378">Hydrolase</keyword>
<evidence type="ECO:0008006" key="22">
    <source>
        <dbReference type="Google" id="ProtNLM"/>
    </source>
</evidence>
<dbReference type="EMBL" id="BPVZ01000205">
    <property type="protein sequence ID" value="GKV46270.1"/>
    <property type="molecule type" value="Genomic_DNA"/>
</dbReference>
<dbReference type="GO" id="GO:0008270">
    <property type="term" value="F:zinc ion binding"/>
    <property type="evidence" value="ECO:0007669"/>
    <property type="project" value="UniProtKB-KW"/>
</dbReference>
<evidence type="ECO:0000256" key="12">
    <source>
        <dbReference type="ARBA" id="ARBA00022918"/>
    </source>
</evidence>
<keyword evidence="10" id="KW-0460">Magnesium</keyword>
<dbReference type="GO" id="GO:0015074">
    <property type="term" value="P:DNA integration"/>
    <property type="evidence" value="ECO:0007669"/>
    <property type="project" value="UniProtKB-KW"/>
</dbReference>
<keyword evidence="13" id="KW-0239">DNA-directed DNA polymerase</keyword>
<keyword evidence="3" id="KW-0645">Protease</keyword>
<evidence type="ECO:0000256" key="15">
    <source>
        <dbReference type="ARBA" id="ARBA00023172"/>
    </source>
</evidence>
<dbReference type="SMART" id="SM00343">
    <property type="entry name" value="ZnF_C2HC"/>
    <property type="match status" value="1"/>
</dbReference>
<comment type="caution">
    <text evidence="20">The sequence shown here is derived from an EMBL/GenBank/DDBJ whole genome shotgun (WGS) entry which is preliminary data.</text>
</comment>
<keyword evidence="6" id="KW-0547">Nucleotide-binding</keyword>
<dbReference type="InterPro" id="IPR039537">
    <property type="entry name" value="Retrotran_Ty1/copia-like"/>
</dbReference>
<dbReference type="GO" id="GO:0006310">
    <property type="term" value="P:DNA recombination"/>
    <property type="evidence" value="ECO:0007669"/>
    <property type="project" value="UniProtKB-KW"/>
</dbReference>
<gene>
    <name evidence="20" type="ORF">SLEP1_g53265</name>
</gene>
<dbReference type="PROSITE" id="PS50158">
    <property type="entry name" value="ZF_CCHC"/>
    <property type="match status" value="1"/>
</dbReference>
<keyword evidence="11" id="KW-0229">DNA integration</keyword>
<dbReference type="SUPFAM" id="SSF53098">
    <property type="entry name" value="Ribonuclease H-like"/>
    <property type="match status" value="1"/>
</dbReference>
<evidence type="ECO:0000313" key="20">
    <source>
        <dbReference type="EMBL" id="GKV46270.1"/>
    </source>
</evidence>
<dbReference type="PANTHER" id="PTHR42648">
    <property type="entry name" value="TRANSPOSASE, PUTATIVE-RELATED"/>
    <property type="match status" value="1"/>
</dbReference>
<dbReference type="GO" id="GO:0006508">
    <property type="term" value="P:proteolysis"/>
    <property type="evidence" value="ECO:0007669"/>
    <property type="project" value="UniProtKB-KW"/>
</dbReference>
<evidence type="ECO:0000256" key="3">
    <source>
        <dbReference type="ARBA" id="ARBA00022670"/>
    </source>
</evidence>
<dbReference type="InterPro" id="IPR054722">
    <property type="entry name" value="PolX-like_BBD"/>
</dbReference>
<dbReference type="Pfam" id="PF00098">
    <property type="entry name" value="zf-CCHC"/>
    <property type="match status" value="1"/>
</dbReference>
<keyword evidence="12" id="KW-0695">RNA-directed DNA polymerase</keyword>
<sequence length="461" mass="51839">MRKYGDDVLEQKVVEKILKSLPKKYDHIVAAIEESKDLAVLTTDELFGSLFSHEDRMKRYEDAVENAFYNKLQLSKNKYGGSFSESSNRGGFNRGQGACFVCKRYGHIARDCRIKDKQAKFAQEKDDEIESLFLAYYTAKESVPDVWSVDSGCNNHMTGNINLFINLDKSVSKKITMSDGTIREAQGKGMVELDEYGKNCIDDVMFVPHLDSNLLSVGQFMMDGYSLVFENMACYVYKDGTKKELLIKVPMAKNKCFPLTLDLLGLPIIEQVDGVCESCVYGKHHWDAFPKGKARRALKPTELIHADLTASYNPQQNGVAKRKNRSLVEIAKSMLKAKGIPNSFWAEAIHTVAYIQNRSPTTALHHQTPFEACDETKGYKFYDPIAKKLLISCDVIFDEKNSWNWNDKKSLGSVLVDDILEADPVMTKGEMGEGQSSSTPNSGSRSFRSSLETPPALRKSR</sequence>
<proteinExistence type="predicted"/>
<dbReference type="PROSITE" id="PS50994">
    <property type="entry name" value="INTEGRASE"/>
    <property type="match status" value="1"/>
</dbReference>
<keyword evidence="14" id="KW-0917">Virion maturation</keyword>
<dbReference type="InterPro" id="IPR012337">
    <property type="entry name" value="RNaseH-like_sf"/>
</dbReference>
<name>A0AAV5M8W5_9ROSI</name>
<evidence type="ECO:0000259" key="19">
    <source>
        <dbReference type="PROSITE" id="PS50994"/>
    </source>
</evidence>
<evidence type="ECO:0000313" key="21">
    <source>
        <dbReference type="Proteomes" id="UP001054252"/>
    </source>
</evidence>
<dbReference type="Gene3D" id="3.30.420.10">
    <property type="entry name" value="Ribonuclease H-like superfamily/Ribonuclease H"/>
    <property type="match status" value="1"/>
</dbReference>
<evidence type="ECO:0000256" key="9">
    <source>
        <dbReference type="ARBA" id="ARBA00022840"/>
    </source>
</evidence>
<feature type="compositionally biased region" description="Polar residues" evidence="17">
    <location>
        <begin position="434"/>
        <end position="452"/>
    </location>
</feature>
<keyword evidence="9" id="KW-0067">ATP-binding</keyword>
<evidence type="ECO:0000256" key="6">
    <source>
        <dbReference type="ARBA" id="ARBA00022741"/>
    </source>
</evidence>
<dbReference type="GO" id="GO:0003887">
    <property type="term" value="F:DNA-directed DNA polymerase activity"/>
    <property type="evidence" value="ECO:0007669"/>
    <property type="project" value="UniProtKB-KW"/>
</dbReference>
<keyword evidence="16" id="KW-0862">Zinc</keyword>